<evidence type="ECO:0008006" key="4">
    <source>
        <dbReference type="Google" id="ProtNLM"/>
    </source>
</evidence>
<evidence type="ECO:0000313" key="3">
    <source>
        <dbReference type="Proteomes" id="UP000637578"/>
    </source>
</evidence>
<dbReference type="RefSeq" id="WP_229686904.1">
    <property type="nucleotide sequence ID" value="NZ_BMMK01000060.1"/>
</dbReference>
<keyword evidence="1" id="KW-0472">Membrane</keyword>
<feature type="transmembrane region" description="Helical" evidence="1">
    <location>
        <begin position="55"/>
        <end position="73"/>
    </location>
</feature>
<name>A0A8J3CLH9_9PSEU</name>
<keyword evidence="3" id="KW-1185">Reference proteome</keyword>
<dbReference type="Gene3D" id="3.40.720.10">
    <property type="entry name" value="Alkaline Phosphatase, subunit A"/>
    <property type="match status" value="1"/>
</dbReference>
<reference evidence="2" key="2">
    <citation type="submission" date="2020-09" db="EMBL/GenBank/DDBJ databases">
        <authorList>
            <person name="Sun Q."/>
            <person name="Zhou Y."/>
        </authorList>
    </citation>
    <scope>NUCLEOTIDE SEQUENCE</scope>
    <source>
        <strain evidence="2">CGMCC 4.5737</strain>
    </source>
</reference>
<feature type="transmembrane region" description="Helical" evidence="1">
    <location>
        <begin position="135"/>
        <end position="158"/>
    </location>
</feature>
<proteinExistence type="predicted"/>
<evidence type="ECO:0000313" key="2">
    <source>
        <dbReference type="EMBL" id="GGM83240.1"/>
    </source>
</evidence>
<feature type="transmembrane region" description="Helical" evidence="1">
    <location>
        <begin position="25"/>
        <end position="43"/>
    </location>
</feature>
<evidence type="ECO:0000256" key="1">
    <source>
        <dbReference type="SAM" id="Phobius"/>
    </source>
</evidence>
<keyword evidence="1" id="KW-0812">Transmembrane</keyword>
<feature type="transmembrane region" description="Helical" evidence="1">
    <location>
        <begin position="170"/>
        <end position="190"/>
    </location>
</feature>
<protein>
    <recommendedName>
        <fullName evidence="4">Sulfatase</fullName>
    </recommendedName>
</protein>
<accession>A0A8J3CLH9</accession>
<dbReference type="AlphaFoldDB" id="A0A8J3CLH9"/>
<dbReference type="SUPFAM" id="SSF53649">
    <property type="entry name" value="Alkaline phosphatase-like"/>
    <property type="match status" value="1"/>
</dbReference>
<dbReference type="InterPro" id="IPR017850">
    <property type="entry name" value="Alkaline_phosphatase_core_sf"/>
</dbReference>
<dbReference type="EMBL" id="BMMK01000060">
    <property type="protein sequence ID" value="GGM83240.1"/>
    <property type="molecule type" value="Genomic_DNA"/>
</dbReference>
<sequence>MTTGGPERNDLSGDPAGGRRREHRVAAWVTTALAGLLVLFVLIAPSDFDRFTPAAFVRIPLEGLLGAALVLVVPTRVRPVVATVSGVALGLLAIVKIMDIGFDAVLYRPFDLVLDWPLFGPAVDFLEVTVGEAGAIGAIVLAVVLAVALLVLTTLSVLHLSRVVVRHRIATTRAVAVLAVAWITLAVPGVPIASTSAASFAYEHARQVHAGLQDQEKFAAEAAVDAFRGTPNAKLLNALHGKDVIVTFVESYGRAAIENPEIAPQVGAALENGSRRLRAAGFGARSGFLTSPTAGGGSWLAQATLLSGLWIDNQQRYRTLVASDRLTLNRAFQHAGWRTVGVMPAITQAWPEGNFFGYDRIYAASDLGYRGPRFSYATMPDQYTLSAFQRAERAKPDHAPVMVAIPLVTSHAPWSPNPRLIDWGDVGDGSIYNTMPAGNDPPEAIFGRDPSQVRADYRTSIEYSLNTLISYLETYGDDDLVLVFLGDHQPAQLVTGDGASRDVPITIVARDQAVLDRVSGWGWEDGLKPGPRAPVWPMNTFRDHFLTAFGPKAPPAQVAAPRGK</sequence>
<reference evidence="2" key="1">
    <citation type="journal article" date="2014" name="Int. J. Syst. Evol. Microbiol.">
        <title>Complete genome sequence of Corynebacterium casei LMG S-19264T (=DSM 44701T), isolated from a smear-ripened cheese.</title>
        <authorList>
            <consortium name="US DOE Joint Genome Institute (JGI-PGF)"/>
            <person name="Walter F."/>
            <person name="Albersmeier A."/>
            <person name="Kalinowski J."/>
            <person name="Ruckert C."/>
        </authorList>
    </citation>
    <scope>NUCLEOTIDE SEQUENCE</scope>
    <source>
        <strain evidence="2">CGMCC 4.5737</strain>
    </source>
</reference>
<keyword evidence="1" id="KW-1133">Transmembrane helix</keyword>
<organism evidence="2 3">
    <name type="scientific">Longimycelium tulufanense</name>
    <dbReference type="NCBI Taxonomy" id="907463"/>
    <lineage>
        <taxon>Bacteria</taxon>
        <taxon>Bacillati</taxon>
        <taxon>Actinomycetota</taxon>
        <taxon>Actinomycetes</taxon>
        <taxon>Pseudonocardiales</taxon>
        <taxon>Pseudonocardiaceae</taxon>
        <taxon>Longimycelium</taxon>
    </lineage>
</organism>
<comment type="caution">
    <text evidence="2">The sequence shown here is derived from an EMBL/GenBank/DDBJ whole genome shotgun (WGS) entry which is preliminary data.</text>
</comment>
<gene>
    <name evidence="2" type="ORF">GCM10012275_62340</name>
</gene>
<feature type="transmembrane region" description="Helical" evidence="1">
    <location>
        <begin position="80"/>
        <end position="98"/>
    </location>
</feature>
<dbReference type="Proteomes" id="UP000637578">
    <property type="component" value="Unassembled WGS sequence"/>
</dbReference>